<dbReference type="InterPro" id="IPR013083">
    <property type="entry name" value="Znf_RING/FYVE/PHD"/>
</dbReference>
<evidence type="ECO:0000313" key="2">
    <source>
        <dbReference type="EMBL" id="KAG0491429.1"/>
    </source>
</evidence>
<dbReference type="SUPFAM" id="SSF57850">
    <property type="entry name" value="RING/U-box"/>
    <property type="match status" value="1"/>
</dbReference>
<dbReference type="Proteomes" id="UP000636800">
    <property type="component" value="Chromosome 2"/>
</dbReference>
<dbReference type="EMBL" id="JADCNL010000002">
    <property type="protein sequence ID" value="KAG0491429.1"/>
    <property type="molecule type" value="Genomic_DNA"/>
</dbReference>
<dbReference type="CDD" id="cd16448">
    <property type="entry name" value="RING-H2"/>
    <property type="match status" value="1"/>
</dbReference>
<evidence type="ECO:0000259" key="1">
    <source>
        <dbReference type="Pfam" id="PF13639"/>
    </source>
</evidence>
<accession>A0A835RLU0</accession>
<name>A0A835RLU0_VANPL</name>
<dbReference type="InterPro" id="IPR001841">
    <property type="entry name" value="Znf_RING"/>
</dbReference>
<feature type="domain" description="RING-type" evidence="1">
    <location>
        <begin position="127"/>
        <end position="165"/>
    </location>
</feature>
<keyword evidence="3" id="KW-1185">Reference proteome</keyword>
<sequence>MRSNPTSPYSFWISATSSTVRRWTVTPTSTKHSTTIRAIRLSLRRSSREPTPTEFLMDPEHAETARKSIANEVNSLARSIAGVAEFKILQVKVIVEVCDVETDVELLAERMMTLVRTKESSKQEEACAVRLEDISVGEVMACTPCLHRFHAMCLRRWFENADSCPPVCYRTMIQQRAFLEISLTSFFFK</sequence>
<comment type="caution">
    <text evidence="2">The sequence shown here is derived from an EMBL/GenBank/DDBJ whole genome shotgun (WGS) entry which is preliminary data.</text>
</comment>
<reference evidence="2 3" key="1">
    <citation type="journal article" date="2020" name="Nat. Food">
        <title>A phased Vanilla planifolia genome enables genetic improvement of flavour and production.</title>
        <authorList>
            <person name="Hasing T."/>
            <person name="Tang H."/>
            <person name="Brym M."/>
            <person name="Khazi F."/>
            <person name="Huang T."/>
            <person name="Chambers A.H."/>
        </authorList>
    </citation>
    <scope>NUCLEOTIDE SEQUENCE [LARGE SCALE GENOMIC DNA]</scope>
    <source>
        <tissue evidence="2">Leaf</tissue>
    </source>
</reference>
<dbReference type="Gene3D" id="3.30.40.10">
    <property type="entry name" value="Zinc/RING finger domain, C3HC4 (zinc finger)"/>
    <property type="match status" value="1"/>
</dbReference>
<gene>
    <name evidence="2" type="ORF">HPP92_004827</name>
</gene>
<protein>
    <recommendedName>
        <fullName evidence="1">RING-type domain-containing protein</fullName>
    </recommendedName>
</protein>
<organism evidence="2 3">
    <name type="scientific">Vanilla planifolia</name>
    <name type="common">Vanilla</name>
    <dbReference type="NCBI Taxonomy" id="51239"/>
    <lineage>
        <taxon>Eukaryota</taxon>
        <taxon>Viridiplantae</taxon>
        <taxon>Streptophyta</taxon>
        <taxon>Embryophyta</taxon>
        <taxon>Tracheophyta</taxon>
        <taxon>Spermatophyta</taxon>
        <taxon>Magnoliopsida</taxon>
        <taxon>Liliopsida</taxon>
        <taxon>Asparagales</taxon>
        <taxon>Orchidaceae</taxon>
        <taxon>Vanilloideae</taxon>
        <taxon>Vanilleae</taxon>
        <taxon>Vanilla</taxon>
    </lineage>
</organism>
<dbReference type="Pfam" id="PF13639">
    <property type="entry name" value="zf-RING_2"/>
    <property type="match status" value="1"/>
</dbReference>
<evidence type="ECO:0000313" key="3">
    <source>
        <dbReference type="Proteomes" id="UP000636800"/>
    </source>
</evidence>
<dbReference type="AlphaFoldDB" id="A0A835RLU0"/>
<dbReference type="OrthoDB" id="1640476at2759"/>
<proteinExistence type="predicted"/>